<keyword evidence="1" id="KW-0812">Transmembrane</keyword>
<gene>
    <name evidence="2" type="ORF">MNOR_LOCUS23790</name>
</gene>
<keyword evidence="1" id="KW-1133">Transmembrane helix</keyword>
<name>A0AAV2RGD7_MEGNR</name>
<protein>
    <recommendedName>
        <fullName evidence="4">Transmembrane protein</fullName>
    </recommendedName>
</protein>
<sequence>MQYNGAGGSNFQSIIMHNAPEAELGYFFGMHILMTLMYFHAKSYIPCLYLIFIKKFKYLKIKAKFSDLNGYHSIILQVFYYMNQQKYYWVCSGQYNSASGVLCINLYTNNCRLLVIILLYIFREMFNYRHT</sequence>
<evidence type="ECO:0000313" key="3">
    <source>
        <dbReference type="Proteomes" id="UP001497623"/>
    </source>
</evidence>
<keyword evidence="3" id="KW-1185">Reference proteome</keyword>
<feature type="transmembrane region" description="Helical" evidence="1">
    <location>
        <begin position="102"/>
        <end position="122"/>
    </location>
</feature>
<feature type="transmembrane region" description="Helical" evidence="1">
    <location>
        <begin position="26"/>
        <end position="53"/>
    </location>
</feature>
<dbReference type="AlphaFoldDB" id="A0AAV2RGD7"/>
<reference evidence="2 3" key="1">
    <citation type="submission" date="2024-05" db="EMBL/GenBank/DDBJ databases">
        <authorList>
            <person name="Wallberg A."/>
        </authorList>
    </citation>
    <scope>NUCLEOTIDE SEQUENCE [LARGE SCALE GENOMIC DNA]</scope>
</reference>
<dbReference type="EMBL" id="CAXKWB010021311">
    <property type="protein sequence ID" value="CAL4123102.1"/>
    <property type="molecule type" value="Genomic_DNA"/>
</dbReference>
<organism evidence="2 3">
    <name type="scientific">Meganyctiphanes norvegica</name>
    <name type="common">Northern krill</name>
    <name type="synonym">Thysanopoda norvegica</name>
    <dbReference type="NCBI Taxonomy" id="48144"/>
    <lineage>
        <taxon>Eukaryota</taxon>
        <taxon>Metazoa</taxon>
        <taxon>Ecdysozoa</taxon>
        <taxon>Arthropoda</taxon>
        <taxon>Crustacea</taxon>
        <taxon>Multicrustacea</taxon>
        <taxon>Malacostraca</taxon>
        <taxon>Eumalacostraca</taxon>
        <taxon>Eucarida</taxon>
        <taxon>Euphausiacea</taxon>
        <taxon>Euphausiidae</taxon>
        <taxon>Meganyctiphanes</taxon>
    </lineage>
</organism>
<dbReference type="Proteomes" id="UP001497623">
    <property type="component" value="Unassembled WGS sequence"/>
</dbReference>
<evidence type="ECO:0008006" key="4">
    <source>
        <dbReference type="Google" id="ProtNLM"/>
    </source>
</evidence>
<keyword evidence="1" id="KW-0472">Membrane</keyword>
<comment type="caution">
    <text evidence="2">The sequence shown here is derived from an EMBL/GenBank/DDBJ whole genome shotgun (WGS) entry which is preliminary data.</text>
</comment>
<evidence type="ECO:0000313" key="2">
    <source>
        <dbReference type="EMBL" id="CAL4123102.1"/>
    </source>
</evidence>
<accession>A0AAV2RGD7</accession>
<evidence type="ECO:0000256" key="1">
    <source>
        <dbReference type="SAM" id="Phobius"/>
    </source>
</evidence>
<proteinExistence type="predicted"/>